<dbReference type="Proteomes" id="UP000600946">
    <property type="component" value="Unassembled WGS sequence"/>
</dbReference>
<dbReference type="EMBL" id="BMUU01000001">
    <property type="protein sequence ID" value="GGY17142.1"/>
    <property type="molecule type" value="Genomic_DNA"/>
</dbReference>
<reference evidence="2" key="1">
    <citation type="journal article" date="2019" name="Int. J. Syst. Evol. Microbiol.">
        <title>The Global Catalogue of Microorganisms (GCM) 10K type strain sequencing project: providing services to taxonomists for standard genome sequencing and annotation.</title>
        <authorList>
            <consortium name="The Broad Institute Genomics Platform"/>
            <consortium name="The Broad Institute Genome Sequencing Center for Infectious Disease"/>
            <person name="Wu L."/>
            <person name="Ma J."/>
        </authorList>
    </citation>
    <scope>NUCLEOTIDE SEQUENCE [LARGE SCALE GENOMIC DNA]</scope>
    <source>
        <strain evidence="2">JCM 4594</strain>
    </source>
</reference>
<comment type="caution">
    <text evidence="1">The sequence shown here is derived from an EMBL/GenBank/DDBJ whole genome shotgun (WGS) entry which is preliminary data.</text>
</comment>
<sequence>MPMSMVMRQPPGSLPGMSALAMAPAIRPIRIQAMMLMVWSVPTSMCPHPDGRGAGGELFRVAEGLARKSAQAGNRYAMRIGHWRCAGLRIPGVRAAGNRVSGAPGPSGFDLRCARNAVYRDRRPSVDGDRRREKRCLM</sequence>
<protein>
    <submittedName>
        <fullName evidence="1">Uncharacterized protein</fullName>
    </submittedName>
</protein>
<name>A0ABQ2ZLY0_9ACTN</name>
<proteinExistence type="predicted"/>
<evidence type="ECO:0000313" key="2">
    <source>
        <dbReference type="Proteomes" id="UP000600946"/>
    </source>
</evidence>
<gene>
    <name evidence="1" type="ORF">GCM10010326_06770</name>
</gene>
<keyword evidence="2" id="KW-1185">Reference proteome</keyword>
<organism evidence="1 2">
    <name type="scientific">Streptomyces xanthochromogenes</name>
    <dbReference type="NCBI Taxonomy" id="67384"/>
    <lineage>
        <taxon>Bacteria</taxon>
        <taxon>Bacillati</taxon>
        <taxon>Actinomycetota</taxon>
        <taxon>Actinomycetes</taxon>
        <taxon>Kitasatosporales</taxon>
        <taxon>Streptomycetaceae</taxon>
        <taxon>Streptomyces</taxon>
    </lineage>
</organism>
<evidence type="ECO:0000313" key="1">
    <source>
        <dbReference type="EMBL" id="GGY17142.1"/>
    </source>
</evidence>
<accession>A0ABQ2ZLY0</accession>